<protein>
    <recommendedName>
        <fullName evidence="4">Secreted protein</fullName>
    </recommendedName>
</protein>
<dbReference type="Proteomes" id="UP000799766">
    <property type="component" value="Unassembled WGS sequence"/>
</dbReference>
<accession>A0A6A6NT16</accession>
<evidence type="ECO:0000313" key="3">
    <source>
        <dbReference type="Proteomes" id="UP000799766"/>
    </source>
</evidence>
<sequence length="157" mass="16996">MYTKYFTSAFFLTLLGQSQVASALWGCPDSGSRAGKFLIHYTPARNSNYMNPDSGCHGGGGDYDSWVRICLPKNDGSYSQIHARGTCCGSGHPKTLHPDQTGLPKDIKIHNGHGCSTEGANANLDNLWITYRGTLHNVPDDPNCSDPDHGSTCEFSI</sequence>
<dbReference type="EMBL" id="MU001689">
    <property type="protein sequence ID" value="KAF2454869.1"/>
    <property type="molecule type" value="Genomic_DNA"/>
</dbReference>
<keyword evidence="3" id="KW-1185">Reference proteome</keyword>
<evidence type="ECO:0008006" key="4">
    <source>
        <dbReference type="Google" id="ProtNLM"/>
    </source>
</evidence>
<name>A0A6A6NT16_9PEZI</name>
<feature type="chain" id="PRO_5025400073" description="Secreted protein" evidence="1">
    <location>
        <begin position="24"/>
        <end position="157"/>
    </location>
</feature>
<evidence type="ECO:0000313" key="2">
    <source>
        <dbReference type="EMBL" id="KAF2454869.1"/>
    </source>
</evidence>
<dbReference type="OrthoDB" id="2827561at2759"/>
<evidence type="ECO:0000256" key="1">
    <source>
        <dbReference type="SAM" id="SignalP"/>
    </source>
</evidence>
<dbReference type="AlphaFoldDB" id="A0A6A6NT16"/>
<reference evidence="2" key="1">
    <citation type="journal article" date="2020" name="Stud. Mycol.">
        <title>101 Dothideomycetes genomes: a test case for predicting lifestyles and emergence of pathogens.</title>
        <authorList>
            <person name="Haridas S."/>
            <person name="Albert R."/>
            <person name="Binder M."/>
            <person name="Bloem J."/>
            <person name="Labutti K."/>
            <person name="Salamov A."/>
            <person name="Andreopoulos B."/>
            <person name="Baker S."/>
            <person name="Barry K."/>
            <person name="Bills G."/>
            <person name="Bluhm B."/>
            <person name="Cannon C."/>
            <person name="Castanera R."/>
            <person name="Culley D."/>
            <person name="Daum C."/>
            <person name="Ezra D."/>
            <person name="Gonzalez J."/>
            <person name="Henrissat B."/>
            <person name="Kuo A."/>
            <person name="Liang C."/>
            <person name="Lipzen A."/>
            <person name="Lutzoni F."/>
            <person name="Magnuson J."/>
            <person name="Mondo S."/>
            <person name="Nolan M."/>
            <person name="Ohm R."/>
            <person name="Pangilinan J."/>
            <person name="Park H.-J."/>
            <person name="Ramirez L."/>
            <person name="Alfaro M."/>
            <person name="Sun H."/>
            <person name="Tritt A."/>
            <person name="Yoshinaga Y."/>
            <person name="Zwiers L.-H."/>
            <person name="Turgeon B."/>
            <person name="Goodwin S."/>
            <person name="Spatafora J."/>
            <person name="Crous P."/>
            <person name="Grigoriev I."/>
        </authorList>
    </citation>
    <scope>NUCLEOTIDE SEQUENCE</scope>
    <source>
        <strain evidence="2">ATCC 16933</strain>
    </source>
</reference>
<gene>
    <name evidence="2" type="ORF">BDY21DRAFT_365889</name>
</gene>
<feature type="signal peptide" evidence="1">
    <location>
        <begin position="1"/>
        <end position="23"/>
    </location>
</feature>
<proteinExistence type="predicted"/>
<keyword evidence="1" id="KW-0732">Signal</keyword>
<organism evidence="2 3">
    <name type="scientific">Lineolata rhizophorae</name>
    <dbReference type="NCBI Taxonomy" id="578093"/>
    <lineage>
        <taxon>Eukaryota</taxon>
        <taxon>Fungi</taxon>
        <taxon>Dikarya</taxon>
        <taxon>Ascomycota</taxon>
        <taxon>Pezizomycotina</taxon>
        <taxon>Dothideomycetes</taxon>
        <taxon>Dothideomycetes incertae sedis</taxon>
        <taxon>Lineolatales</taxon>
        <taxon>Lineolataceae</taxon>
        <taxon>Lineolata</taxon>
    </lineage>
</organism>